<protein>
    <submittedName>
        <fullName evidence="1">DUF1049 domain-containing protein</fullName>
    </submittedName>
</protein>
<sequence>MRRLLFIALIVALVVIGVLFGSINQQLADLNLLIISIQLRVVDIAVLFLLLGIVLGLTLATLYSLQRKAKGWLRKSTDNN</sequence>
<dbReference type="Proteomes" id="UP001231109">
    <property type="component" value="Unassembled WGS sequence"/>
</dbReference>
<dbReference type="EMBL" id="JAPJDZ010000009">
    <property type="protein sequence ID" value="MDP5135494.1"/>
    <property type="molecule type" value="Genomic_DNA"/>
</dbReference>
<evidence type="ECO:0000313" key="2">
    <source>
        <dbReference type="Proteomes" id="UP001231109"/>
    </source>
</evidence>
<accession>A0ABT9HWI4</accession>
<dbReference type="RefSeq" id="WP_027672180.1">
    <property type="nucleotide sequence ID" value="NZ_JAPJDZ010000009.1"/>
</dbReference>
<gene>
    <name evidence="1" type="ORF">ORJ04_05970</name>
</gene>
<keyword evidence="2" id="KW-1185">Reference proteome</keyword>
<proteinExistence type="predicted"/>
<evidence type="ECO:0000313" key="1">
    <source>
        <dbReference type="EMBL" id="MDP5135494.1"/>
    </source>
</evidence>
<name>A0ABT9HWI4_9GAMM</name>
<reference evidence="1 2" key="1">
    <citation type="submission" date="2022-11" db="EMBL/GenBank/DDBJ databases">
        <title>Viruses from the air-sea interface of a natural surface slick.</title>
        <authorList>
            <person name="Rahlff J."/>
            <person name="Holmfeldt K."/>
        </authorList>
    </citation>
    <scope>NUCLEOTIDE SEQUENCE [LARGE SCALE GENOMIC DNA]</scope>
    <source>
        <strain evidence="1 2">SMS4</strain>
    </source>
</reference>
<organism evidence="1 2">
    <name type="scientific">Rheinheimera baltica</name>
    <dbReference type="NCBI Taxonomy" id="67576"/>
    <lineage>
        <taxon>Bacteria</taxon>
        <taxon>Pseudomonadati</taxon>
        <taxon>Pseudomonadota</taxon>
        <taxon>Gammaproteobacteria</taxon>
        <taxon>Chromatiales</taxon>
        <taxon>Chromatiaceae</taxon>
        <taxon>Rheinheimera</taxon>
    </lineage>
</organism>
<comment type="caution">
    <text evidence="1">The sequence shown here is derived from an EMBL/GenBank/DDBJ whole genome shotgun (WGS) entry which is preliminary data.</text>
</comment>